<evidence type="ECO:0000313" key="2">
    <source>
        <dbReference type="EMBL" id="KAF8418644.1"/>
    </source>
</evidence>
<evidence type="ECO:0000256" key="1">
    <source>
        <dbReference type="SAM" id="MobiDB-lite"/>
    </source>
</evidence>
<accession>A0AAD4BCU3</accession>
<evidence type="ECO:0008006" key="4">
    <source>
        <dbReference type="Google" id="ProtNLM"/>
    </source>
</evidence>
<reference evidence="2" key="1">
    <citation type="submission" date="2019-10" db="EMBL/GenBank/DDBJ databases">
        <authorList>
            <consortium name="DOE Joint Genome Institute"/>
            <person name="Kuo A."/>
            <person name="Miyauchi S."/>
            <person name="Kiss E."/>
            <person name="Drula E."/>
            <person name="Kohler A."/>
            <person name="Sanchez-Garcia M."/>
            <person name="Andreopoulos B."/>
            <person name="Barry K.W."/>
            <person name="Bonito G."/>
            <person name="Buee M."/>
            <person name="Carver A."/>
            <person name="Chen C."/>
            <person name="Cichocki N."/>
            <person name="Clum A."/>
            <person name="Culley D."/>
            <person name="Crous P.W."/>
            <person name="Fauchery L."/>
            <person name="Girlanda M."/>
            <person name="Hayes R."/>
            <person name="Keri Z."/>
            <person name="LaButti K."/>
            <person name="Lipzen A."/>
            <person name="Lombard V."/>
            <person name="Magnuson J."/>
            <person name="Maillard F."/>
            <person name="Morin E."/>
            <person name="Murat C."/>
            <person name="Nolan M."/>
            <person name="Ohm R."/>
            <person name="Pangilinan J."/>
            <person name="Pereira M."/>
            <person name="Perotto S."/>
            <person name="Peter M."/>
            <person name="Riley R."/>
            <person name="Sitrit Y."/>
            <person name="Stielow B."/>
            <person name="Szollosi G."/>
            <person name="Zifcakova L."/>
            <person name="Stursova M."/>
            <person name="Spatafora J.W."/>
            <person name="Tedersoo L."/>
            <person name="Vaario L.-M."/>
            <person name="Yamada A."/>
            <person name="Yan M."/>
            <person name="Wang P."/>
            <person name="Xu J."/>
            <person name="Bruns T."/>
            <person name="Baldrian P."/>
            <person name="Vilgalys R."/>
            <person name="Henrissat B."/>
            <person name="Grigoriev I.V."/>
            <person name="Hibbett D."/>
            <person name="Nagy L.G."/>
            <person name="Martin F.M."/>
        </authorList>
    </citation>
    <scope>NUCLEOTIDE SEQUENCE</scope>
    <source>
        <strain evidence="2">BED1</strain>
    </source>
</reference>
<evidence type="ECO:0000313" key="3">
    <source>
        <dbReference type="Proteomes" id="UP001194468"/>
    </source>
</evidence>
<dbReference type="AlphaFoldDB" id="A0AAD4BCU3"/>
<reference evidence="2" key="2">
    <citation type="journal article" date="2020" name="Nat. Commun.">
        <title>Large-scale genome sequencing of mycorrhizal fungi provides insights into the early evolution of symbiotic traits.</title>
        <authorList>
            <person name="Miyauchi S."/>
            <person name="Kiss E."/>
            <person name="Kuo A."/>
            <person name="Drula E."/>
            <person name="Kohler A."/>
            <person name="Sanchez-Garcia M."/>
            <person name="Morin E."/>
            <person name="Andreopoulos B."/>
            <person name="Barry K.W."/>
            <person name="Bonito G."/>
            <person name="Buee M."/>
            <person name="Carver A."/>
            <person name="Chen C."/>
            <person name="Cichocki N."/>
            <person name="Clum A."/>
            <person name="Culley D."/>
            <person name="Crous P.W."/>
            <person name="Fauchery L."/>
            <person name="Girlanda M."/>
            <person name="Hayes R.D."/>
            <person name="Keri Z."/>
            <person name="LaButti K."/>
            <person name="Lipzen A."/>
            <person name="Lombard V."/>
            <person name="Magnuson J."/>
            <person name="Maillard F."/>
            <person name="Murat C."/>
            <person name="Nolan M."/>
            <person name="Ohm R.A."/>
            <person name="Pangilinan J."/>
            <person name="Pereira M.F."/>
            <person name="Perotto S."/>
            <person name="Peter M."/>
            <person name="Pfister S."/>
            <person name="Riley R."/>
            <person name="Sitrit Y."/>
            <person name="Stielow J.B."/>
            <person name="Szollosi G."/>
            <person name="Zifcakova L."/>
            <person name="Stursova M."/>
            <person name="Spatafora J.W."/>
            <person name="Tedersoo L."/>
            <person name="Vaario L.M."/>
            <person name="Yamada A."/>
            <person name="Yan M."/>
            <person name="Wang P."/>
            <person name="Xu J."/>
            <person name="Bruns T."/>
            <person name="Baldrian P."/>
            <person name="Vilgalys R."/>
            <person name="Dunand C."/>
            <person name="Henrissat B."/>
            <person name="Grigoriev I.V."/>
            <person name="Hibbett D."/>
            <person name="Nagy L.G."/>
            <person name="Martin F.M."/>
        </authorList>
    </citation>
    <scope>NUCLEOTIDE SEQUENCE</scope>
    <source>
        <strain evidence="2">BED1</strain>
    </source>
</reference>
<dbReference type="Gene3D" id="2.60.120.650">
    <property type="entry name" value="Cupin"/>
    <property type="match status" value="1"/>
</dbReference>
<proteinExistence type="predicted"/>
<feature type="compositionally biased region" description="Basic and acidic residues" evidence="1">
    <location>
        <begin position="31"/>
        <end position="53"/>
    </location>
</feature>
<dbReference type="Proteomes" id="UP001194468">
    <property type="component" value="Unassembled WGS sequence"/>
</dbReference>
<comment type="caution">
    <text evidence="2">The sequence shown here is derived from an EMBL/GenBank/DDBJ whole genome shotgun (WGS) entry which is preliminary data.</text>
</comment>
<sequence length="532" mass="59561">MTKRMADMAEDEQRALRQKNTECHRKWRGNMSEEKQQARRDKCREYKRIERAKAKAVRSLPQQATAANAGDSNPRLDASEPPISGVHPQSAQTDDASAPARDLCEKGIGCNEEAEIPLDLVTGVRGVQLHADAPTVQWTSGQRTVLPYLPEETDNGVVNTLDDDLQYVQALATLSESTPKSDAVAFLSKHDGHERLLSAAREALSMNKSIVVRGYVSTNNFDFSSEGLYDAFQTSEKMRLDCHDMRMRAYDFSKPHVRSTMGEFMAAVNDPNQLRVALEYPLAQHSIPQPFQLLDDGQCIGWNQTQQSVPVSDKLIHGDIWTSRSWGLLHHAGILTYPHHDAEGMCTFAIPMSGAKSWVLMFPKKGALSRSELPAYLRKLTDPTKSPSAFSDKIHMEVVHLVAGDLIIMPPGQLHSVYTPVAGFSRGGSFFCMDAMQLTELSRFIDHKSELYKNCAISLCGMVLHHTEYTPQKDANQKSQSYSIARLVAKAVMAHFNLTSYKKFERWLEDAELLYKGEEVDLENVLLGYIDL</sequence>
<gene>
    <name evidence="2" type="ORF">L210DRAFT_3655529</name>
</gene>
<organism evidence="2 3">
    <name type="scientific">Boletus edulis BED1</name>
    <dbReference type="NCBI Taxonomy" id="1328754"/>
    <lineage>
        <taxon>Eukaryota</taxon>
        <taxon>Fungi</taxon>
        <taxon>Dikarya</taxon>
        <taxon>Basidiomycota</taxon>
        <taxon>Agaricomycotina</taxon>
        <taxon>Agaricomycetes</taxon>
        <taxon>Agaricomycetidae</taxon>
        <taxon>Boletales</taxon>
        <taxon>Boletineae</taxon>
        <taxon>Boletaceae</taxon>
        <taxon>Boletoideae</taxon>
        <taxon>Boletus</taxon>
    </lineage>
</organism>
<protein>
    <recommendedName>
        <fullName evidence="4">JmjC domain-containing protein</fullName>
    </recommendedName>
</protein>
<keyword evidence="3" id="KW-1185">Reference proteome</keyword>
<feature type="compositionally biased region" description="Basic and acidic residues" evidence="1">
    <location>
        <begin position="1"/>
        <end position="24"/>
    </location>
</feature>
<dbReference type="SUPFAM" id="SSF51197">
    <property type="entry name" value="Clavaminate synthase-like"/>
    <property type="match status" value="1"/>
</dbReference>
<feature type="region of interest" description="Disordered" evidence="1">
    <location>
        <begin position="1"/>
        <end position="97"/>
    </location>
</feature>
<name>A0AAD4BCU3_BOLED</name>
<dbReference type="EMBL" id="WHUW01000191">
    <property type="protein sequence ID" value="KAF8418644.1"/>
    <property type="molecule type" value="Genomic_DNA"/>
</dbReference>